<evidence type="ECO:0000313" key="3">
    <source>
        <dbReference type="Proteomes" id="UP000828390"/>
    </source>
</evidence>
<dbReference type="EMBL" id="JAIWYP010000001">
    <property type="protein sequence ID" value="KAH3881481.1"/>
    <property type="molecule type" value="Genomic_DNA"/>
</dbReference>
<name>A0A9D4MS45_DREPO</name>
<feature type="compositionally biased region" description="Basic and acidic residues" evidence="1">
    <location>
        <begin position="7"/>
        <end position="21"/>
    </location>
</feature>
<proteinExistence type="predicted"/>
<reference evidence="2" key="1">
    <citation type="journal article" date="2019" name="bioRxiv">
        <title>The Genome of the Zebra Mussel, Dreissena polymorpha: A Resource for Invasive Species Research.</title>
        <authorList>
            <person name="McCartney M.A."/>
            <person name="Auch B."/>
            <person name="Kono T."/>
            <person name="Mallez S."/>
            <person name="Zhang Y."/>
            <person name="Obille A."/>
            <person name="Becker A."/>
            <person name="Abrahante J.E."/>
            <person name="Garbe J."/>
            <person name="Badalamenti J.P."/>
            <person name="Herman A."/>
            <person name="Mangelson H."/>
            <person name="Liachko I."/>
            <person name="Sullivan S."/>
            <person name="Sone E.D."/>
            <person name="Koren S."/>
            <person name="Silverstein K.A.T."/>
            <person name="Beckman K.B."/>
            <person name="Gohl D.M."/>
        </authorList>
    </citation>
    <scope>NUCLEOTIDE SEQUENCE</scope>
    <source>
        <strain evidence="2">Duluth1</strain>
        <tissue evidence="2">Whole animal</tissue>
    </source>
</reference>
<reference evidence="2" key="2">
    <citation type="submission" date="2020-11" db="EMBL/GenBank/DDBJ databases">
        <authorList>
            <person name="McCartney M.A."/>
            <person name="Auch B."/>
            <person name="Kono T."/>
            <person name="Mallez S."/>
            <person name="Becker A."/>
            <person name="Gohl D.M."/>
            <person name="Silverstein K.A.T."/>
            <person name="Koren S."/>
            <person name="Bechman K.B."/>
            <person name="Herman A."/>
            <person name="Abrahante J.E."/>
            <person name="Garbe J."/>
        </authorList>
    </citation>
    <scope>NUCLEOTIDE SEQUENCE</scope>
    <source>
        <strain evidence="2">Duluth1</strain>
        <tissue evidence="2">Whole animal</tissue>
    </source>
</reference>
<evidence type="ECO:0000256" key="1">
    <source>
        <dbReference type="SAM" id="MobiDB-lite"/>
    </source>
</evidence>
<keyword evidence="3" id="KW-1185">Reference proteome</keyword>
<sequence length="52" mass="5965">MRHPHLLKSDKHDNGKRKDNEASSSKATYSSPSKSKKQQDVFVKHNVPLYDV</sequence>
<dbReference type="Proteomes" id="UP000828390">
    <property type="component" value="Unassembled WGS sequence"/>
</dbReference>
<gene>
    <name evidence="2" type="ORF">DPMN_005407</name>
</gene>
<organism evidence="2 3">
    <name type="scientific">Dreissena polymorpha</name>
    <name type="common">Zebra mussel</name>
    <name type="synonym">Mytilus polymorpha</name>
    <dbReference type="NCBI Taxonomy" id="45954"/>
    <lineage>
        <taxon>Eukaryota</taxon>
        <taxon>Metazoa</taxon>
        <taxon>Spiralia</taxon>
        <taxon>Lophotrochozoa</taxon>
        <taxon>Mollusca</taxon>
        <taxon>Bivalvia</taxon>
        <taxon>Autobranchia</taxon>
        <taxon>Heteroconchia</taxon>
        <taxon>Euheterodonta</taxon>
        <taxon>Imparidentia</taxon>
        <taxon>Neoheterodontei</taxon>
        <taxon>Myida</taxon>
        <taxon>Dreissenoidea</taxon>
        <taxon>Dreissenidae</taxon>
        <taxon>Dreissena</taxon>
    </lineage>
</organism>
<evidence type="ECO:0000313" key="2">
    <source>
        <dbReference type="EMBL" id="KAH3881481.1"/>
    </source>
</evidence>
<feature type="region of interest" description="Disordered" evidence="1">
    <location>
        <begin position="1"/>
        <end position="52"/>
    </location>
</feature>
<feature type="compositionally biased region" description="Low complexity" evidence="1">
    <location>
        <begin position="23"/>
        <end position="33"/>
    </location>
</feature>
<accession>A0A9D4MS45</accession>
<dbReference type="AlphaFoldDB" id="A0A9D4MS45"/>
<protein>
    <submittedName>
        <fullName evidence="2">Uncharacterized protein</fullName>
    </submittedName>
</protein>
<comment type="caution">
    <text evidence="2">The sequence shown here is derived from an EMBL/GenBank/DDBJ whole genome shotgun (WGS) entry which is preliminary data.</text>
</comment>